<gene>
    <name evidence="2" type="ORF">SDC9_57612</name>
</gene>
<name>A0A644X532_9ZZZZ</name>
<proteinExistence type="predicted"/>
<evidence type="ECO:0000313" key="2">
    <source>
        <dbReference type="EMBL" id="MPM11272.1"/>
    </source>
</evidence>
<evidence type="ECO:0000256" key="1">
    <source>
        <dbReference type="SAM" id="MobiDB-lite"/>
    </source>
</evidence>
<dbReference type="EMBL" id="VSSQ01001808">
    <property type="protein sequence ID" value="MPM11272.1"/>
    <property type="molecule type" value="Genomic_DNA"/>
</dbReference>
<sequence>MSEIVGRAGFHVTHTKSFGERGAILHEMMRELDEDSIAYWAARNPNIVAADERYDEAWVNDGNGGFRRCTDRQEVLDYGDARVGKVRRKLTEDHLDHKTGTMRGGTVTLSLLVLHLPKSMCVEIPDGYPRLSGDGTPLLDAAGKPLWRSRWVARNRDAARRYFEDEIRYLAENVIPGGWAAIHGYDVQHSESTPHVQLLADTFAPDPKHPGSLRAEASRTWFEHRDVRDETGRMKRGPDKMRDYHAGLKAHLVGLGYDISPDFDEVRHMVGHAKADYAKVKDQATENAEREDILDEWADDLGTEKQRLDGVRLGLAAEDDRLRRERELQEALDADLAAREAAVTARERRVVGDAQRAADALQEARTAYHGGLSRVATLEAETRTLRDELRAGTRVLEPGVDRDAYLARVNTAQRRKNTSTHALNAWPEPPTDTDGPELE</sequence>
<accession>A0A644X532</accession>
<protein>
    <submittedName>
        <fullName evidence="2">Uncharacterized protein</fullName>
    </submittedName>
</protein>
<organism evidence="2">
    <name type="scientific">bioreactor metagenome</name>
    <dbReference type="NCBI Taxonomy" id="1076179"/>
    <lineage>
        <taxon>unclassified sequences</taxon>
        <taxon>metagenomes</taxon>
        <taxon>ecological metagenomes</taxon>
    </lineage>
</organism>
<comment type="caution">
    <text evidence="2">The sequence shown here is derived from an EMBL/GenBank/DDBJ whole genome shotgun (WGS) entry which is preliminary data.</text>
</comment>
<reference evidence="2" key="1">
    <citation type="submission" date="2019-08" db="EMBL/GenBank/DDBJ databases">
        <authorList>
            <person name="Kucharzyk K."/>
            <person name="Murdoch R.W."/>
            <person name="Higgins S."/>
            <person name="Loffler F."/>
        </authorList>
    </citation>
    <scope>NUCLEOTIDE SEQUENCE</scope>
</reference>
<feature type="region of interest" description="Disordered" evidence="1">
    <location>
        <begin position="412"/>
        <end position="439"/>
    </location>
</feature>
<dbReference type="AlphaFoldDB" id="A0A644X532"/>